<protein>
    <recommendedName>
        <fullName evidence="1">rRNA N-glycosylase</fullName>
        <ecNumber evidence="1">3.2.2.22</ecNumber>
    </recommendedName>
</protein>
<evidence type="ECO:0000313" key="4">
    <source>
        <dbReference type="Proteomes" id="UP000325081"/>
    </source>
</evidence>
<keyword evidence="1" id="KW-0611">Plant defense</keyword>
<keyword evidence="1" id="KW-0378">Hydrolase</keyword>
<dbReference type="GO" id="GO:0090729">
    <property type="term" value="F:toxin activity"/>
    <property type="evidence" value="ECO:0007669"/>
    <property type="project" value="UniProtKB-KW"/>
</dbReference>
<comment type="similarity">
    <text evidence="1">Belongs to the ribosome-inactivating protein family.</text>
</comment>
<dbReference type="Gene3D" id="3.40.420.10">
    <property type="entry name" value="Ricin (A subunit), domain 1"/>
    <property type="match status" value="1"/>
</dbReference>
<evidence type="ECO:0000313" key="3">
    <source>
        <dbReference type="EMBL" id="GER35672.1"/>
    </source>
</evidence>
<comment type="caution">
    <text evidence="3">The sequence shown here is derived from an EMBL/GenBank/DDBJ whole genome shotgun (WGS) entry which is preliminary data.</text>
</comment>
<comment type="catalytic activity">
    <reaction evidence="1">
        <text>Endohydrolysis of the N-glycosidic bond at one specific adenosine on the 28S rRNA.</text>
        <dbReference type="EC" id="3.2.2.22"/>
    </reaction>
</comment>
<accession>A0A5A7PT34</accession>
<reference evidence="4" key="1">
    <citation type="journal article" date="2019" name="Curr. Biol.">
        <title>Genome Sequence of Striga asiatica Provides Insight into the Evolution of Plant Parasitism.</title>
        <authorList>
            <person name="Yoshida S."/>
            <person name="Kim S."/>
            <person name="Wafula E.K."/>
            <person name="Tanskanen J."/>
            <person name="Kim Y.M."/>
            <person name="Honaas L."/>
            <person name="Yang Z."/>
            <person name="Spallek T."/>
            <person name="Conn C.E."/>
            <person name="Ichihashi Y."/>
            <person name="Cheong K."/>
            <person name="Cui S."/>
            <person name="Der J.P."/>
            <person name="Gundlach H."/>
            <person name="Jiao Y."/>
            <person name="Hori C."/>
            <person name="Ishida J.K."/>
            <person name="Kasahara H."/>
            <person name="Kiba T."/>
            <person name="Kim M.S."/>
            <person name="Koo N."/>
            <person name="Laohavisit A."/>
            <person name="Lee Y.H."/>
            <person name="Lumba S."/>
            <person name="McCourt P."/>
            <person name="Mortimer J.C."/>
            <person name="Mutuku J.M."/>
            <person name="Nomura T."/>
            <person name="Sasaki-Sekimoto Y."/>
            <person name="Seto Y."/>
            <person name="Wang Y."/>
            <person name="Wakatake T."/>
            <person name="Sakakibara H."/>
            <person name="Demura T."/>
            <person name="Yamaguchi S."/>
            <person name="Yoneyama K."/>
            <person name="Manabe R.I."/>
            <person name="Nelson D.C."/>
            <person name="Schulman A.H."/>
            <person name="Timko M.P."/>
            <person name="dePamphilis C.W."/>
            <person name="Choi D."/>
            <person name="Shirasu K."/>
        </authorList>
    </citation>
    <scope>NUCLEOTIDE SEQUENCE [LARGE SCALE GENOMIC DNA]</scope>
    <source>
        <strain evidence="4">cv. UVA1</strain>
    </source>
</reference>
<sequence>MTRRLCRHPKNERNQGMGLRDLVCYSGIKEDLEIGKIPLQVAVGHLFNKGNSEKDVAWSMIVIITTLAESTRFHNILNALFENFESFYYLDEDSASMVNEWSHASTYLLDSHKSSKVVFDCPLACLNNRDIAKKNLAILLNVLQSCSEWQCLGGMKLMVHGENPPPPPSSPPSGSGPHSSLASGFRARALVPALLAAAVVWDSLLLLL</sequence>
<dbReference type="Proteomes" id="UP000325081">
    <property type="component" value="Unassembled WGS sequence"/>
</dbReference>
<dbReference type="InterPro" id="IPR016138">
    <property type="entry name" value="Ribosome_inactivat_prot_sub1"/>
</dbReference>
<dbReference type="GO" id="GO:0006952">
    <property type="term" value="P:defense response"/>
    <property type="evidence" value="ECO:0007669"/>
    <property type="project" value="UniProtKB-KW"/>
</dbReference>
<dbReference type="Pfam" id="PF00161">
    <property type="entry name" value="RIP"/>
    <property type="match status" value="1"/>
</dbReference>
<evidence type="ECO:0000256" key="1">
    <source>
        <dbReference type="RuleBase" id="RU004915"/>
    </source>
</evidence>
<dbReference type="GO" id="GO:0017148">
    <property type="term" value="P:negative regulation of translation"/>
    <property type="evidence" value="ECO:0007669"/>
    <property type="project" value="UniProtKB-KW"/>
</dbReference>
<keyword evidence="1" id="KW-0800">Toxin</keyword>
<dbReference type="InterPro" id="IPR001574">
    <property type="entry name" value="Ribosome_inactivat_prot"/>
</dbReference>
<keyword evidence="1" id="KW-0652">Protein synthesis inhibitor</keyword>
<proteinExistence type="inferred from homology"/>
<name>A0A5A7PT34_STRAF</name>
<organism evidence="3 4">
    <name type="scientific">Striga asiatica</name>
    <name type="common">Asiatic witchweed</name>
    <name type="synonym">Buchnera asiatica</name>
    <dbReference type="NCBI Taxonomy" id="4170"/>
    <lineage>
        <taxon>Eukaryota</taxon>
        <taxon>Viridiplantae</taxon>
        <taxon>Streptophyta</taxon>
        <taxon>Embryophyta</taxon>
        <taxon>Tracheophyta</taxon>
        <taxon>Spermatophyta</taxon>
        <taxon>Magnoliopsida</taxon>
        <taxon>eudicotyledons</taxon>
        <taxon>Gunneridae</taxon>
        <taxon>Pentapetalae</taxon>
        <taxon>asterids</taxon>
        <taxon>lamiids</taxon>
        <taxon>Lamiales</taxon>
        <taxon>Orobanchaceae</taxon>
        <taxon>Buchnereae</taxon>
        <taxon>Striga</taxon>
    </lineage>
</organism>
<dbReference type="EC" id="3.2.2.22" evidence="1"/>
<gene>
    <name evidence="3" type="ORF">STAS_11974</name>
</gene>
<dbReference type="InterPro" id="IPR036041">
    <property type="entry name" value="Ribosome-inact_prot_sf"/>
</dbReference>
<dbReference type="EMBL" id="BKCP01005006">
    <property type="protein sequence ID" value="GER35672.1"/>
    <property type="molecule type" value="Genomic_DNA"/>
</dbReference>
<dbReference type="AlphaFoldDB" id="A0A5A7PT34"/>
<evidence type="ECO:0000256" key="2">
    <source>
        <dbReference type="SAM" id="MobiDB-lite"/>
    </source>
</evidence>
<keyword evidence="3" id="KW-0326">Glycosidase</keyword>
<dbReference type="GO" id="GO:0030598">
    <property type="term" value="F:rRNA N-glycosylase activity"/>
    <property type="evidence" value="ECO:0007669"/>
    <property type="project" value="UniProtKB-EC"/>
</dbReference>
<feature type="region of interest" description="Disordered" evidence="2">
    <location>
        <begin position="160"/>
        <end position="180"/>
    </location>
</feature>
<keyword evidence="4" id="KW-1185">Reference proteome</keyword>
<dbReference type="SUPFAM" id="SSF56371">
    <property type="entry name" value="Ribosome inactivating proteins (RIP)"/>
    <property type="match status" value="1"/>
</dbReference>